<sequence>MLKKEILVVIALPTERMRAGKAGNCAGRGWRRGGDFGWRLGGSQCFVDSGGIKLDRSVMGGKSKKKSKGKATVDGGNAKGQASDDAIVENASKAEHPTRNRSPGDVSTQKETKDNDVFTKSDTWKDNTRSENRRENNGGFYKPRQSEPNRGNREYEGDRRTDTKRYSLNDNDRGRGKPRDNSNNRKKYRPSFHQDSEFLQYEDEFLSHKGHIGEYTKVKEVFSDLFDVPEEYSLAHCVAEDMNMGSGIAVQFRHKFKRVDDLLNQYQSKGGLAILTDKDRYIYYLVTKTYSTGKPTYATLFSSLKCLKKHVVEKRVEKIAMPRIGCGLDRLDWPNVKFMVEFVFRDVDVEIVVCNLEPTEEASPQQRHRNCRVIHETYAIETIETGTVILYFSSEDEHVSDEMRKLDEKFHFLSDFRYAKKIKGNVILYTRNQNYLICGCIVKKTERDPFDFIALQKCLSAIQKENRKSKFYYYAFQAMRDETDACINYKIINILRNSLREVEVYVCWPGDLQTEMAPRDRFVDDKSDEKWKPKEKSFATNWRDGEKSFNESGGSEKTQSSNVWTPQPQGSGSGANDSQLDESFVSSVSMGEDLESNSAWFQNYSTPKLNDSLQNTSLGSLECSGYYSNSWLESEERDSSFVNLEQSRECDDYWSESKSEIESQNFSMECDSNKAENENKTPERQVMSSSSQSNNWGSKDSYQKPSYQQPQMEKLTQAPPRTQDNEYESFQRDLESGSIPDSLKESSDLPKQYSRVCFAREDLIIPSGVAPGEDISPHIGKLLNQKQPSGGLACVKEGSNFLYCLIVSPPNKPVTSRAVFSAIQKLHDHASKNYVKKLSIPVLEPTTDDEILWSEVKSMFQYLLGKRQIEMTATTFKPVNDVFLLTHNKCKLNHSRSAIHQIKKKTIILYLTSADGEFTEEMTSLMRKFVDFAESFRRSRKSSGCLIKHKENEDYVLYGCVARRGNGVDFEELRKCICEVNEKNKEEQLPHLAIQAGKDQDVNFKIMSVLLYCLRNISITMCWPGDLRALMPSK</sequence>
<feature type="region of interest" description="Disordered" evidence="1">
    <location>
        <begin position="662"/>
        <end position="747"/>
    </location>
</feature>
<dbReference type="SUPFAM" id="SSF52949">
    <property type="entry name" value="Macro domain-like"/>
    <property type="match status" value="1"/>
</dbReference>
<evidence type="ECO:0000313" key="3">
    <source>
        <dbReference type="EMBL" id="KAJ3660380.1"/>
    </source>
</evidence>
<dbReference type="InterPro" id="IPR002589">
    <property type="entry name" value="Macro_dom"/>
</dbReference>
<protein>
    <recommendedName>
        <fullName evidence="2">Macro domain-containing protein</fullName>
    </recommendedName>
</protein>
<dbReference type="PROSITE" id="PS51154">
    <property type="entry name" value="MACRO"/>
    <property type="match status" value="1"/>
</dbReference>
<evidence type="ECO:0000256" key="1">
    <source>
        <dbReference type="SAM" id="MobiDB-lite"/>
    </source>
</evidence>
<keyword evidence="4" id="KW-1185">Reference proteome</keyword>
<dbReference type="GO" id="GO:0140291">
    <property type="term" value="P:peptidyl-glutamate ADP-deribosylation"/>
    <property type="evidence" value="ECO:0007669"/>
    <property type="project" value="TreeGrafter"/>
</dbReference>
<gene>
    <name evidence="3" type="ORF">Zmor_004830</name>
</gene>
<dbReference type="CDD" id="cd02901">
    <property type="entry name" value="Macro_Poa1p-like"/>
    <property type="match status" value="1"/>
</dbReference>
<proteinExistence type="predicted"/>
<dbReference type="Proteomes" id="UP001168821">
    <property type="component" value="Unassembled WGS sequence"/>
</dbReference>
<name>A0AA38MJX3_9CUCU</name>
<dbReference type="EMBL" id="JALNTZ010000002">
    <property type="protein sequence ID" value="KAJ3660380.1"/>
    <property type="molecule type" value="Genomic_DNA"/>
</dbReference>
<feature type="compositionally biased region" description="Basic and acidic residues" evidence="1">
    <location>
        <begin position="108"/>
        <end position="136"/>
    </location>
</feature>
<dbReference type="InterPro" id="IPR050892">
    <property type="entry name" value="ADP-ribose_metab_enzymes"/>
</dbReference>
<feature type="compositionally biased region" description="Basic and acidic residues" evidence="1">
    <location>
        <begin position="144"/>
        <end position="183"/>
    </location>
</feature>
<dbReference type="PANTHER" id="PTHR12521:SF0">
    <property type="entry name" value="ADP-RIBOSE GLYCOHYDROLASE OARD1"/>
    <property type="match status" value="1"/>
</dbReference>
<feature type="domain" description="Macro" evidence="2">
    <location>
        <begin position="205"/>
        <end position="360"/>
    </location>
</feature>
<feature type="region of interest" description="Disordered" evidence="1">
    <location>
        <begin position="542"/>
        <end position="579"/>
    </location>
</feature>
<feature type="compositionally biased region" description="Basic and acidic residues" evidence="1">
    <location>
        <begin position="671"/>
        <end position="683"/>
    </location>
</feature>
<feature type="region of interest" description="Disordered" evidence="1">
    <location>
        <begin position="56"/>
        <end position="193"/>
    </location>
</feature>
<accession>A0AA38MJX3</accession>
<evidence type="ECO:0000313" key="4">
    <source>
        <dbReference type="Proteomes" id="UP001168821"/>
    </source>
</evidence>
<dbReference type="AlphaFoldDB" id="A0AA38MJX3"/>
<feature type="compositionally biased region" description="Polar residues" evidence="1">
    <location>
        <begin position="550"/>
        <end position="578"/>
    </location>
</feature>
<reference evidence="3" key="1">
    <citation type="journal article" date="2023" name="G3 (Bethesda)">
        <title>Whole genome assemblies of Zophobas morio and Tenebrio molitor.</title>
        <authorList>
            <person name="Kaur S."/>
            <person name="Stinson S.A."/>
            <person name="diCenzo G.C."/>
        </authorList>
    </citation>
    <scope>NUCLEOTIDE SEQUENCE</scope>
    <source>
        <strain evidence="3">QUZm001</strain>
    </source>
</reference>
<comment type="caution">
    <text evidence="3">The sequence shown here is derived from an EMBL/GenBank/DDBJ whole genome shotgun (WGS) entry which is preliminary data.</text>
</comment>
<organism evidence="3 4">
    <name type="scientific">Zophobas morio</name>
    <dbReference type="NCBI Taxonomy" id="2755281"/>
    <lineage>
        <taxon>Eukaryota</taxon>
        <taxon>Metazoa</taxon>
        <taxon>Ecdysozoa</taxon>
        <taxon>Arthropoda</taxon>
        <taxon>Hexapoda</taxon>
        <taxon>Insecta</taxon>
        <taxon>Pterygota</taxon>
        <taxon>Neoptera</taxon>
        <taxon>Endopterygota</taxon>
        <taxon>Coleoptera</taxon>
        <taxon>Polyphaga</taxon>
        <taxon>Cucujiformia</taxon>
        <taxon>Tenebrionidae</taxon>
        <taxon>Zophobas</taxon>
    </lineage>
</organism>
<evidence type="ECO:0000259" key="2">
    <source>
        <dbReference type="PROSITE" id="PS51154"/>
    </source>
</evidence>
<dbReference type="InterPro" id="IPR043472">
    <property type="entry name" value="Macro_dom-like"/>
</dbReference>
<feature type="compositionally biased region" description="Low complexity" evidence="1">
    <location>
        <begin position="688"/>
        <end position="700"/>
    </location>
</feature>
<dbReference type="Gene3D" id="3.40.220.10">
    <property type="entry name" value="Leucine Aminopeptidase, subunit E, domain 1"/>
    <property type="match status" value="1"/>
</dbReference>
<dbReference type="PANTHER" id="PTHR12521">
    <property type="entry name" value="PROTEIN C6ORF130"/>
    <property type="match status" value="1"/>
</dbReference>